<comment type="subcellular location">
    <subcellularLocation>
        <location evidence="1">Membrane</location>
        <topology evidence="1">Multi-pass membrane protein</topology>
    </subcellularLocation>
</comment>
<dbReference type="RefSeq" id="WP_074461477.1">
    <property type="nucleotide sequence ID" value="NZ_FMUR01000004.1"/>
</dbReference>
<evidence type="ECO:0000313" key="11">
    <source>
        <dbReference type="Proteomes" id="UP000183047"/>
    </source>
</evidence>
<dbReference type="Gene3D" id="1.20.1510.10">
    <property type="entry name" value="Cation efflux protein transmembrane domain"/>
    <property type="match status" value="1"/>
</dbReference>
<keyword evidence="5 7" id="KW-1133">Transmembrane helix</keyword>
<feature type="transmembrane region" description="Helical" evidence="7">
    <location>
        <begin position="113"/>
        <end position="132"/>
    </location>
</feature>
<keyword evidence="6 7" id="KW-0472">Membrane</keyword>
<keyword evidence="11" id="KW-1185">Reference proteome</keyword>
<dbReference type="GO" id="GO:0008324">
    <property type="term" value="F:monoatomic cation transmembrane transporter activity"/>
    <property type="evidence" value="ECO:0007669"/>
    <property type="project" value="InterPro"/>
</dbReference>
<feature type="domain" description="Cation efflux protein transmembrane" evidence="8">
    <location>
        <begin position="12"/>
        <end position="202"/>
    </location>
</feature>
<name>A0A1G5BH95_9FIRM</name>
<dbReference type="InterPro" id="IPR027470">
    <property type="entry name" value="Cation_efflux_CTD"/>
</dbReference>
<evidence type="ECO:0000256" key="3">
    <source>
        <dbReference type="ARBA" id="ARBA00022448"/>
    </source>
</evidence>
<feature type="transmembrane region" description="Helical" evidence="7">
    <location>
        <begin position="12"/>
        <end position="35"/>
    </location>
</feature>
<dbReference type="GO" id="GO:0016020">
    <property type="term" value="C:membrane"/>
    <property type="evidence" value="ECO:0007669"/>
    <property type="project" value="UniProtKB-SubCell"/>
</dbReference>
<gene>
    <name evidence="10" type="ORF">SAMN02910451_00741</name>
</gene>
<feature type="transmembrane region" description="Helical" evidence="7">
    <location>
        <begin position="163"/>
        <end position="189"/>
    </location>
</feature>
<keyword evidence="3" id="KW-0813">Transport</keyword>
<dbReference type="PANTHER" id="PTHR43840">
    <property type="entry name" value="MITOCHONDRIAL METAL TRANSPORTER 1-RELATED"/>
    <property type="match status" value="1"/>
</dbReference>
<dbReference type="OrthoDB" id="9806522at2"/>
<feature type="domain" description="Cation efflux protein cytoplasmic" evidence="9">
    <location>
        <begin position="210"/>
        <end position="267"/>
    </location>
</feature>
<dbReference type="Proteomes" id="UP000183047">
    <property type="component" value="Unassembled WGS sequence"/>
</dbReference>
<reference evidence="11" key="1">
    <citation type="submission" date="2016-10" db="EMBL/GenBank/DDBJ databases">
        <authorList>
            <person name="Varghese N."/>
            <person name="Submissions S."/>
        </authorList>
    </citation>
    <scope>NUCLEOTIDE SEQUENCE [LARGE SCALE GENOMIC DNA]</scope>
    <source>
        <strain evidence="11">XBD2006</strain>
    </source>
</reference>
<dbReference type="Gene3D" id="3.30.70.1350">
    <property type="entry name" value="Cation efflux protein, cytoplasmic domain"/>
    <property type="match status" value="1"/>
</dbReference>
<sequence>MDRTKKIVRTSIIGIAANILLSVFKAIVGVVSHSVAITMDAVNNLSDAFSSVITIVGAKLSSREPDRKHPYGYGRIEYLSTMVIGIIILYAGITSFTESVKKIIHPETPEYGTPALIIVSAAIVVKVLLGIYTEKTGEKVESESLVASGKDALNDSIISASTLVAAIIFIITGLSIEAYIGVIISFVIIKTGFETLRDTISMTLGERITPELSKRVKASINELEEVRGVYDLIIHNYGSEKLIGSAHIEIPDTMTAVEIDALDRVIANKVFADTGILIGGVSVYSNNTGDEIAASANKKIAKMVSEYKEALQIHGFYMNHKTKEIKFDLVIDIEAKNKKEVISEVSKRVEEMYPEYVVEVLLDYNFSD</sequence>
<comment type="similarity">
    <text evidence="2">Belongs to the cation diffusion facilitator (CDF) transporter (TC 2.A.4) family.</text>
</comment>
<evidence type="ECO:0000256" key="1">
    <source>
        <dbReference type="ARBA" id="ARBA00004141"/>
    </source>
</evidence>
<accession>A0A1G5BH95</accession>
<dbReference type="InterPro" id="IPR058533">
    <property type="entry name" value="Cation_efflux_TM"/>
</dbReference>
<dbReference type="Pfam" id="PF16916">
    <property type="entry name" value="ZT_dimer"/>
    <property type="match status" value="1"/>
</dbReference>
<organism evidence="10 11">
    <name type="scientific">Butyrivibrio hungatei</name>
    <dbReference type="NCBI Taxonomy" id="185008"/>
    <lineage>
        <taxon>Bacteria</taxon>
        <taxon>Bacillati</taxon>
        <taxon>Bacillota</taxon>
        <taxon>Clostridia</taxon>
        <taxon>Lachnospirales</taxon>
        <taxon>Lachnospiraceae</taxon>
        <taxon>Butyrivibrio</taxon>
    </lineage>
</organism>
<dbReference type="Pfam" id="PF01545">
    <property type="entry name" value="Cation_efflux"/>
    <property type="match status" value="1"/>
</dbReference>
<evidence type="ECO:0000256" key="5">
    <source>
        <dbReference type="ARBA" id="ARBA00022989"/>
    </source>
</evidence>
<dbReference type="EMBL" id="FMUR01000004">
    <property type="protein sequence ID" value="SCX89592.1"/>
    <property type="molecule type" value="Genomic_DNA"/>
</dbReference>
<evidence type="ECO:0000259" key="9">
    <source>
        <dbReference type="Pfam" id="PF16916"/>
    </source>
</evidence>
<evidence type="ECO:0000313" key="10">
    <source>
        <dbReference type="EMBL" id="SCX89592.1"/>
    </source>
</evidence>
<dbReference type="SUPFAM" id="SSF160240">
    <property type="entry name" value="Cation efflux protein cytoplasmic domain-like"/>
    <property type="match status" value="1"/>
</dbReference>
<evidence type="ECO:0000256" key="7">
    <source>
        <dbReference type="SAM" id="Phobius"/>
    </source>
</evidence>
<evidence type="ECO:0000256" key="6">
    <source>
        <dbReference type="ARBA" id="ARBA00023136"/>
    </source>
</evidence>
<protein>
    <submittedName>
        <fullName evidence="10">Cation diffusion facilitator family transporter</fullName>
    </submittedName>
</protein>
<evidence type="ECO:0000256" key="2">
    <source>
        <dbReference type="ARBA" id="ARBA00008114"/>
    </source>
</evidence>
<keyword evidence="4 7" id="KW-0812">Transmembrane</keyword>
<evidence type="ECO:0000256" key="4">
    <source>
        <dbReference type="ARBA" id="ARBA00022692"/>
    </source>
</evidence>
<dbReference type="NCBIfam" id="TIGR01297">
    <property type="entry name" value="CDF"/>
    <property type="match status" value="1"/>
</dbReference>
<dbReference type="FunFam" id="1.20.1510.10:FF:000006">
    <property type="entry name" value="Divalent cation efflux transporter"/>
    <property type="match status" value="1"/>
</dbReference>
<evidence type="ECO:0000259" key="8">
    <source>
        <dbReference type="Pfam" id="PF01545"/>
    </source>
</evidence>
<dbReference type="InterPro" id="IPR036837">
    <property type="entry name" value="Cation_efflux_CTD_sf"/>
</dbReference>
<proteinExistence type="inferred from homology"/>
<dbReference type="InterPro" id="IPR027469">
    <property type="entry name" value="Cation_efflux_TMD_sf"/>
</dbReference>
<dbReference type="PANTHER" id="PTHR43840:SF50">
    <property type="entry name" value="MANGANESE EFFLUX SYSTEM PROTEIN MNES"/>
    <property type="match status" value="1"/>
</dbReference>
<dbReference type="SUPFAM" id="SSF161111">
    <property type="entry name" value="Cation efflux protein transmembrane domain-like"/>
    <property type="match status" value="1"/>
</dbReference>
<dbReference type="InterPro" id="IPR002524">
    <property type="entry name" value="Cation_efflux"/>
</dbReference>
<feature type="transmembrane region" description="Helical" evidence="7">
    <location>
        <begin position="72"/>
        <end position="93"/>
    </location>
</feature>
<dbReference type="AlphaFoldDB" id="A0A1G5BH95"/>
<dbReference type="InterPro" id="IPR050291">
    <property type="entry name" value="CDF_Transporter"/>
</dbReference>